<gene>
    <name evidence="2" type="ORF">MGAL_10B028209</name>
</gene>
<dbReference type="InterPro" id="IPR043128">
    <property type="entry name" value="Rev_trsase/Diguanyl_cyclase"/>
</dbReference>
<dbReference type="InterPro" id="IPR000477">
    <property type="entry name" value="RT_dom"/>
</dbReference>
<feature type="domain" description="Reverse transcriptase" evidence="1">
    <location>
        <begin position="368"/>
        <end position="468"/>
    </location>
</feature>
<organism evidence="2 3">
    <name type="scientific">Mytilus galloprovincialis</name>
    <name type="common">Mediterranean mussel</name>
    <dbReference type="NCBI Taxonomy" id="29158"/>
    <lineage>
        <taxon>Eukaryota</taxon>
        <taxon>Metazoa</taxon>
        <taxon>Spiralia</taxon>
        <taxon>Lophotrochozoa</taxon>
        <taxon>Mollusca</taxon>
        <taxon>Bivalvia</taxon>
        <taxon>Autobranchia</taxon>
        <taxon>Pteriomorphia</taxon>
        <taxon>Mytilida</taxon>
        <taxon>Mytiloidea</taxon>
        <taxon>Mytilidae</taxon>
        <taxon>Mytilinae</taxon>
        <taxon>Mytilus</taxon>
    </lineage>
</organism>
<sequence>MKIVDQKARLEILKQKKACFNCLGNHRVTDCKSKGTCKQCGRKHHTSICLNKSQSSFSSNSNPNYNNDNTPASFDQQDIAKTASAMHCTTYSQVLLKTAIATVHSNAQVSMDANILFDEGAQRSFITDSLSEQLELKPKGTEAISISGFGGGADHYWDFIEDKIIRGNGPTAVKSRIGYLLSGPTQKSTEGTTSMMNILIGHKEEEYDLENFWKIESLGITPQNKEKSNAEYLENFISTNISYDANTCKYTAKLPWKDDHKPLPSNIDIARRRTENVVRRLSNDSFLLRKYGEIINDQEKRGFIERIDNPTTSTEHAHYIPHHSVKKDSATTPIRIVYDCSCRRSQDTPSLNDCLRKEPPILNDISTLLMRFRENKYAVVTDIEKAFLQITLDEKDRDMTRFFWLKDSTDPTSELITYRFKAILFGATCSPFILNATLLKHLREQSSHTSETLIDGLYVDNIIAGSTTQLNY</sequence>
<dbReference type="EMBL" id="UYJE01009531">
    <property type="protein sequence ID" value="VDI74234.1"/>
    <property type="molecule type" value="Genomic_DNA"/>
</dbReference>
<protein>
    <recommendedName>
        <fullName evidence="1">Reverse transcriptase domain-containing protein</fullName>
    </recommendedName>
</protein>
<evidence type="ECO:0000313" key="3">
    <source>
        <dbReference type="Proteomes" id="UP000596742"/>
    </source>
</evidence>
<evidence type="ECO:0000259" key="1">
    <source>
        <dbReference type="Pfam" id="PF00078"/>
    </source>
</evidence>
<proteinExistence type="predicted"/>
<evidence type="ECO:0000313" key="2">
    <source>
        <dbReference type="EMBL" id="VDI74234.1"/>
    </source>
</evidence>
<dbReference type="InterPro" id="IPR043502">
    <property type="entry name" value="DNA/RNA_pol_sf"/>
</dbReference>
<dbReference type="SUPFAM" id="SSF56672">
    <property type="entry name" value="DNA/RNA polymerases"/>
    <property type="match status" value="1"/>
</dbReference>
<dbReference type="AlphaFoldDB" id="A0A8B6H6P8"/>
<dbReference type="PANTHER" id="PTHR47331">
    <property type="entry name" value="PHD-TYPE DOMAIN-CONTAINING PROTEIN"/>
    <property type="match status" value="1"/>
</dbReference>
<dbReference type="Gene3D" id="3.30.70.270">
    <property type="match status" value="1"/>
</dbReference>
<comment type="caution">
    <text evidence="2">The sequence shown here is derived from an EMBL/GenBank/DDBJ whole genome shotgun (WGS) entry which is preliminary data.</text>
</comment>
<accession>A0A8B6H6P8</accession>
<name>A0A8B6H6P8_MYTGA</name>
<dbReference type="Proteomes" id="UP000596742">
    <property type="component" value="Unassembled WGS sequence"/>
</dbReference>
<dbReference type="Gene3D" id="3.10.10.10">
    <property type="entry name" value="HIV Type 1 Reverse Transcriptase, subunit A, domain 1"/>
    <property type="match status" value="1"/>
</dbReference>
<dbReference type="OrthoDB" id="5989166at2759"/>
<dbReference type="Pfam" id="PF00078">
    <property type="entry name" value="RVT_1"/>
    <property type="match status" value="1"/>
</dbReference>
<reference evidence="2" key="1">
    <citation type="submission" date="2018-11" db="EMBL/GenBank/DDBJ databases">
        <authorList>
            <person name="Alioto T."/>
            <person name="Alioto T."/>
        </authorList>
    </citation>
    <scope>NUCLEOTIDE SEQUENCE</scope>
</reference>
<dbReference type="PANTHER" id="PTHR47331:SF5">
    <property type="entry name" value="RIBONUCLEASE H"/>
    <property type="match status" value="1"/>
</dbReference>
<keyword evidence="3" id="KW-1185">Reference proteome</keyword>